<dbReference type="Gene3D" id="2.40.50.870">
    <property type="entry name" value="Protein of unknown function (DUF3299)"/>
    <property type="match status" value="1"/>
</dbReference>
<sequence length="161" mass="17456">MAPRIMMKKLTLVLIVLLVAPQVFAEEAVSILWGHLAPNSADTAVEINVNQELDGKNVIIPGFIVPLDGQGKSHTKNFLLTPQQGACFHKPPSPPNQLIHVVFNEPIAIPEMEQPIYIAGKLTIKSAQSGFAKTGYLLEGVEAIDYPKQVPISASAHAHQH</sequence>
<organism evidence="2 3">
    <name type="scientific">Shewanella japonica</name>
    <dbReference type="NCBI Taxonomy" id="93973"/>
    <lineage>
        <taxon>Bacteria</taxon>
        <taxon>Pseudomonadati</taxon>
        <taxon>Pseudomonadota</taxon>
        <taxon>Gammaproteobacteria</taxon>
        <taxon>Alteromonadales</taxon>
        <taxon>Shewanellaceae</taxon>
        <taxon>Shewanella</taxon>
    </lineage>
</organism>
<feature type="chain" id="PRO_5045822428" description="DUF3299 domain-containing protein" evidence="1">
    <location>
        <begin position="26"/>
        <end position="161"/>
    </location>
</feature>
<evidence type="ECO:0000256" key="1">
    <source>
        <dbReference type="SAM" id="SignalP"/>
    </source>
</evidence>
<evidence type="ECO:0000313" key="3">
    <source>
        <dbReference type="Proteomes" id="UP000191820"/>
    </source>
</evidence>
<dbReference type="Proteomes" id="UP000191820">
    <property type="component" value="Chromosome"/>
</dbReference>
<name>A0ABM6JFT4_9GAMM</name>
<dbReference type="EMBL" id="CP020472">
    <property type="protein sequence ID" value="ARD20880.1"/>
    <property type="molecule type" value="Genomic_DNA"/>
</dbReference>
<dbReference type="InterPro" id="IPR021727">
    <property type="entry name" value="DUF3299"/>
</dbReference>
<reference evidence="2 3" key="1">
    <citation type="submission" date="2017-03" db="EMBL/GenBank/DDBJ databases">
        <title>Genome sequencing of Shewanella japonica KCTC 22435.</title>
        <authorList>
            <person name="Kim K.M."/>
        </authorList>
    </citation>
    <scope>NUCLEOTIDE SEQUENCE [LARGE SCALE GENOMIC DNA]</scope>
    <source>
        <strain evidence="2 3">KCTC 22435</strain>
    </source>
</reference>
<feature type="signal peptide" evidence="1">
    <location>
        <begin position="1"/>
        <end position="25"/>
    </location>
</feature>
<gene>
    <name evidence="2" type="ORF">SJ2017_0542</name>
</gene>
<keyword evidence="3" id="KW-1185">Reference proteome</keyword>
<protein>
    <recommendedName>
        <fullName evidence="4">DUF3299 domain-containing protein</fullName>
    </recommendedName>
</protein>
<keyword evidence="1" id="KW-0732">Signal</keyword>
<evidence type="ECO:0000313" key="2">
    <source>
        <dbReference type="EMBL" id="ARD20880.1"/>
    </source>
</evidence>
<accession>A0ABM6JFT4</accession>
<evidence type="ECO:0008006" key="4">
    <source>
        <dbReference type="Google" id="ProtNLM"/>
    </source>
</evidence>
<proteinExistence type="predicted"/>
<dbReference type="Pfam" id="PF11736">
    <property type="entry name" value="DUF3299"/>
    <property type="match status" value="1"/>
</dbReference>